<gene>
    <name evidence="2" type="ORF">METZ01_LOCUS169095</name>
</gene>
<evidence type="ECO:0000256" key="1">
    <source>
        <dbReference type="SAM" id="MobiDB-lite"/>
    </source>
</evidence>
<evidence type="ECO:0000313" key="2">
    <source>
        <dbReference type="EMBL" id="SVB16241.1"/>
    </source>
</evidence>
<dbReference type="AlphaFoldDB" id="A0A382BRU1"/>
<sequence length="40" mass="4672">MKGIKMETTSNDFPTPDDFYEGPSDEELKKIEQDLEKYSD</sequence>
<reference evidence="2" key="1">
    <citation type="submission" date="2018-05" db="EMBL/GenBank/DDBJ databases">
        <authorList>
            <person name="Lanie J.A."/>
            <person name="Ng W.-L."/>
            <person name="Kazmierczak K.M."/>
            <person name="Andrzejewski T.M."/>
            <person name="Davidsen T.M."/>
            <person name="Wayne K.J."/>
            <person name="Tettelin H."/>
            <person name="Glass J.I."/>
            <person name="Rusch D."/>
            <person name="Podicherti R."/>
            <person name="Tsui H.-C.T."/>
            <person name="Winkler M.E."/>
        </authorList>
    </citation>
    <scope>NUCLEOTIDE SEQUENCE</scope>
</reference>
<proteinExistence type="predicted"/>
<feature type="region of interest" description="Disordered" evidence="1">
    <location>
        <begin position="1"/>
        <end position="26"/>
    </location>
</feature>
<organism evidence="2">
    <name type="scientific">marine metagenome</name>
    <dbReference type="NCBI Taxonomy" id="408172"/>
    <lineage>
        <taxon>unclassified sequences</taxon>
        <taxon>metagenomes</taxon>
        <taxon>ecological metagenomes</taxon>
    </lineage>
</organism>
<name>A0A382BRU1_9ZZZZ</name>
<accession>A0A382BRU1</accession>
<dbReference type="EMBL" id="UINC01030969">
    <property type="protein sequence ID" value="SVB16241.1"/>
    <property type="molecule type" value="Genomic_DNA"/>
</dbReference>
<protein>
    <submittedName>
        <fullName evidence="2">Uncharacterized protein</fullName>
    </submittedName>
</protein>